<evidence type="ECO:0008006" key="3">
    <source>
        <dbReference type="Google" id="ProtNLM"/>
    </source>
</evidence>
<dbReference type="InterPro" id="IPR007711">
    <property type="entry name" value="HigB-1"/>
</dbReference>
<dbReference type="SUPFAM" id="SSF143011">
    <property type="entry name" value="RelE-like"/>
    <property type="match status" value="1"/>
</dbReference>
<reference evidence="1 2" key="1">
    <citation type="journal article" date="2015" name="Antonie Van Leeuwenhoek">
        <title>A phylogenomic and molecular marker based taxonomic framework for the order Xanthomonadales: proposal to transfer the families Algiphilaceae and Solimonadaceae to the order Nevskiales ord. nov. and to create a new family within the order Xanthomonadales, the family Rhodanobacteraceae fam. nov., containing the genus Rhodanobacter and its closest relatives.</title>
        <authorList>
            <person name="Naushad S."/>
            <person name="Adeolu M."/>
            <person name="Wong S."/>
            <person name="Sohail M."/>
            <person name="Schellhorn H.E."/>
            <person name="Gupta R.S."/>
        </authorList>
    </citation>
    <scope>NUCLEOTIDE SEQUENCE [LARGE SCALE GENOMIC DNA]</scope>
    <source>
        <strain evidence="1 2">DSM 16301</strain>
    </source>
</reference>
<dbReference type="PANTHER" id="PTHR40266:SF2">
    <property type="entry name" value="TOXIN HIGB-1"/>
    <property type="match status" value="1"/>
</dbReference>
<name>A0A0G9H3V7_9GAMM</name>
<evidence type="ECO:0000313" key="2">
    <source>
        <dbReference type="Proteomes" id="UP000035481"/>
    </source>
</evidence>
<sequence>MIKTFADKDTEALFSRSRMRRWVNIEAAARIKLNMVNAATTLEDLRSPPGNRLEALKDDRKGQHSIRVNAQYRVCFSWRDGDAYDVEICDYH</sequence>
<accession>A0A0G9H3V7</accession>
<dbReference type="STRING" id="1440762.Y882_09840"/>
<evidence type="ECO:0000313" key="1">
    <source>
        <dbReference type="EMBL" id="KLD63909.1"/>
    </source>
</evidence>
<dbReference type="OrthoDB" id="9801102at2"/>
<gene>
    <name evidence="1" type="ORF">Y882_09840</name>
</gene>
<dbReference type="PANTHER" id="PTHR40266">
    <property type="entry name" value="TOXIN HIGB-1"/>
    <property type="match status" value="1"/>
</dbReference>
<dbReference type="Gene3D" id="3.30.2310.20">
    <property type="entry name" value="RelE-like"/>
    <property type="match status" value="1"/>
</dbReference>
<dbReference type="AlphaFoldDB" id="A0A0G9H3V7"/>
<comment type="caution">
    <text evidence="1">The sequence shown here is derived from an EMBL/GenBank/DDBJ whole genome shotgun (WGS) entry which is preliminary data.</text>
</comment>
<dbReference type="EMBL" id="JPLA01000024">
    <property type="protein sequence ID" value="KLD63909.1"/>
    <property type="molecule type" value="Genomic_DNA"/>
</dbReference>
<organism evidence="1 2">
    <name type="scientific">Dyella japonica DSM 16301</name>
    <dbReference type="NCBI Taxonomy" id="1440762"/>
    <lineage>
        <taxon>Bacteria</taxon>
        <taxon>Pseudomonadati</taxon>
        <taxon>Pseudomonadota</taxon>
        <taxon>Gammaproteobacteria</taxon>
        <taxon>Lysobacterales</taxon>
        <taxon>Rhodanobacteraceae</taxon>
        <taxon>Dyella</taxon>
    </lineage>
</organism>
<protein>
    <recommendedName>
        <fullName evidence="3">Excinuclease ABC subunit A</fullName>
    </recommendedName>
</protein>
<proteinExistence type="predicted"/>
<dbReference type="PATRIC" id="fig|1440762.4.peg.1461"/>
<dbReference type="RefSeq" id="WP_046971696.1">
    <property type="nucleotide sequence ID" value="NZ_JPLA01000024.1"/>
</dbReference>
<dbReference type="Pfam" id="PF05015">
    <property type="entry name" value="HigB-like_toxin"/>
    <property type="match status" value="1"/>
</dbReference>
<dbReference type="InterPro" id="IPR035093">
    <property type="entry name" value="RelE/ParE_toxin_dom_sf"/>
</dbReference>
<dbReference type="Proteomes" id="UP000035481">
    <property type="component" value="Unassembled WGS sequence"/>
</dbReference>